<evidence type="ECO:0000259" key="1">
    <source>
        <dbReference type="SMART" id="SM00721"/>
    </source>
</evidence>
<dbReference type="InterPro" id="IPR018859">
    <property type="entry name" value="BAR_dom-cont"/>
</dbReference>
<accession>A0ABQ8F2M9</accession>
<protein>
    <recommendedName>
        <fullName evidence="1">BAR domain-containing protein</fullName>
    </recommendedName>
</protein>
<dbReference type="InterPro" id="IPR004148">
    <property type="entry name" value="BAR_dom"/>
</dbReference>
<evidence type="ECO:0000313" key="2">
    <source>
        <dbReference type="EMBL" id="KAH6591022.1"/>
    </source>
</evidence>
<dbReference type="Pfam" id="PF10455">
    <property type="entry name" value="BAR_2"/>
    <property type="match status" value="1"/>
</dbReference>
<dbReference type="Gene3D" id="1.20.1270.60">
    <property type="entry name" value="Arfaptin homology (AH) domain/BAR domain"/>
    <property type="match status" value="1"/>
</dbReference>
<evidence type="ECO:0000313" key="3">
    <source>
        <dbReference type="Proteomes" id="UP001648503"/>
    </source>
</evidence>
<dbReference type="SMART" id="SM00721">
    <property type="entry name" value="BAR"/>
    <property type="match status" value="1"/>
</dbReference>
<feature type="domain" description="BAR" evidence="1">
    <location>
        <begin position="29"/>
        <end position="299"/>
    </location>
</feature>
<gene>
    <name evidence="2" type="ORF">BASA50_009023</name>
</gene>
<keyword evidence="3" id="KW-1185">Reference proteome</keyword>
<name>A0ABQ8F2M9_9FUNG</name>
<dbReference type="InterPro" id="IPR027267">
    <property type="entry name" value="AH/BAR_dom_sf"/>
</dbReference>
<dbReference type="SUPFAM" id="SSF103657">
    <property type="entry name" value="BAR/IMD domain-like"/>
    <property type="match status" value="1"/>
</dbReference>
<dbReference type="EMBL" id="JAFCIX010000418">
    <property type="protein sequence ID" value="KAH6591022.1"/>
    <property type="molecule type" value="Genomic_DNA"/>
</dbReference>
<sequence length="314" mass="34756">MNEQLNTAGAQFNSVLSSFTQSLKPLSKEVGKQWVQVQQFAKERMSGGVDTTELPPEYRQLEEKVDKIKSLYELLLKVSRNYTLPAYDYEPALNDKVLDFANTVSSGATSLASNLSGGQMGTSTAAYSRGASQQETPSSLSHAFAKAAYQGADLVHPEEPLAVALKKFGAAEERAGNMRIKQDQDAVSKFHNPLMEKLNVKIADAMKSRRNVHSVRLTYDACRSRLKTAPPERAEPLRTEMEKAEDEFVIAVDDSMGRMKLVIENSDLLRAVADLIAIQLQYHKSVYEVLAEVSPEIDELVVTNEALYTSAPQH</sequence>
<organism evidence="2 3">
    <name type="scientific">Batrachochytrium salamandrivorans</name>
    <dbReference type="NCBI Taxonomy" id="1357716"/>
    <lineage>
        <taxon>Eukaryota</taxon>
        <taxon>Fungi</taxon>
        <taxon>Fungi incertae sedis</taxon>
        <taxon>Chytridiomycota</taxon>
        <taxon>Chytridiomycota incertae sedis</taxon>
        <taxon>Chytridiomycetes</taxon>
        <taxon>Rhizophydiales</taxon>
        <taxon>Rhizophydiales incertae sedis</taxon>
        <taxon>Batrachochytrium</taxon>
    </lineage>
</organism>
<reference evidence="2 3" key="1">
    <citation type="submission" date="2021-02" db="EMBL/GenBank/DDBJ databases">
        <title>Variation within the Batrachochytrium salamandrivorans European outbreak.</title>
        <authorList>
            <person name="Kelly M."/>
            <person name="Pasmans F."/>
            <person name="Shea T.P."/>
            <person name="Munoz J.F."/>
            <person name="Carranza S."/>
            <person name="Cuomo C.A."/>
            <person name="Martel A."/>
        </authorList>
    </citation>
    <scope>NUCLEOTIDE SEQUENCE [LARGE SCALE GENOMIC DNA]</scope>
    <source>
        <strain evidence="2 3">AMFP18/2</strain>
    </source>
</reference>
<dbReference type="Proteomes" id="UP001648503">
    <property type="component" value="Unassembled WGS sequence"/>
</dbReference>
<proteinExistence type="predicted"/>
<comment type="caution">
    <text evidence="2">The sequence shown here is derived from an EMBL/GenBank/DDBJ whole genome shotgun (WGS) entry which is preliminary data.</text>
</comment>